<keyword evidence="6" id="KW-0833">Ubl conjugation pathway</keyword>
<dbReference type="Pfam" id="PF13639">
    <property type="entry name" value="zf-RING_2"/>
    <property type="match status" value="1"/>
</dbReference>
<evidence type="ECO:0000256" key="5">
    <source>
        <dbReference type="ARBA" id="ARBA00022771"/>
    </source>
</evidence>
<sequence length="360" mass="40496">MQRDLQQPATERRVFKPFFCYNCQHTVHIQVPETEDSTFEPQCSECSSSFVEEVPISRLESLGGDIHTTTSNNWYGTSGNVQVISLSEDGEPVRFSFQLGGEGTNFAGSSTEEEQVEEQRQENEATLTYNRPFGLADFLQSFFVPRGNMARFQAPPPAPPLPSWTTTQQSDARQMGEEVTGNHESSNQDTFSNQEEDQRRVRRRRIPPFVAAGPFFLDGSGSEVPVDFTTFMQQILGIYGNPADYVIGEQGFEAILSRLMQEDSNRYGNPPASKEFVASLPVVHLSAEEAAHHSECSVCKEAFEENNEVVQLPCKHVFCKDCIYPWLERHNTCPSCRYELPTDDPEYEKRKASQSSASQG</sequence>
<dbReference type="InterPro" id="IPR001841">
    <property type="entry name" value="Znf_RING"/>
</dbReference>
<keyword evidence="7" id="KW-0862">Zinc</keyword>
<dbReference type="GO" id="GO:0016567">
    <property type="term" value="P:protein ubiquitination"/>
    <property type="evidence" value="ECO:0007669"/>
    <property type="project" value="UniProtKB-ARBA"/>
</dbReference>
<evidence type="ECO:0000259" key="10">
    <source>
        <dbReference type="PROSITE" id="PS50089"/>
    </source>
</evidence>
<dbReference type="Pfam" id="PF14369">
    <property type="entry name" value="Zn_ribbon_19"/>
    <property type="match status" value="1"/>
</dbReference>
<gene>
    <name evidence="11" type="ORF">GAYE_SCF38G5227</name>
</gene>
<protein>
    <recommendedName>
        <fullName evidence="2">RING-type E3 ubiquitin transferase</fullName>
        <ecNumber evidence="2">2.3.2.27</ecNumber>
    </recommendedName>
</protein>
<evidence type="ECO:0000256" key="1">
    <source>
        <dbReference type="ARBA" id="ARBA00000900"/>
    </source>
</evidence>
<evidence type="ECO:0000256" key="3">
    <source>
        <dbReference type="ARBA" id="ARBA00022679"/>
    </source>
</evidence>
<keyword evidence="5 8" id="KW-0863">Zinc-finger</keyword>
<dbReference type="SMART" id="SM00184">
    <property type="entry name" value="RING"/>
    <property type="match status" value="1"/>
</dbReference>
<name>A0AAV9IIL5_9RHOD</name>
<organism evidence="11 12">
    <name type="scientific">Galdieria yellowstonensis</name>
    <dbReference type="NCBI Taxonomy" id="3028027"/>
    <lineage>
        <taxon>Eukaryota</taxon>
        <taxon>Rhodophyta</taxon>
        <taxon>Bangiophyceae</taxon>
        <taxon>Galdieriales</taxon>
        <taxon>Galdieriaceae</taxon>
        <taxon>Galdieria</taxon>
    </lineage>
</organism>
<accession>A0AAV9IIL5</accession>
<proteinExistence type="predicted"/>
<dbReference type="PANTHER" id="PTHR45931:SF16">
    <property type="entry name" value="RING_U-BOX SUPERFAMILY PROTEIN"/>
    <property type="match status" value="1"/>
</dbReference>
<dbReference type="InterPro" id="IPR017907">
    <property type="entry name" value="Znf_RING_CS"/>
</dbReference>
<feature type="compositionally biased region" description="Polar residues" evidence="9">
    <location>
        <begin position="182"/>
        <end position="193"/>
    </location>
</feature>
<dbReference type="PROSITE" id="PS00518">
    <property type="entry name" value="ZF_RING_1"/>
    <property type="match status" value="1"/>
</dbReference>
<dbReference type="Gene3D" id="3.30.40.10">
    <property type="entry name" value="Zinc/RING finger domain, C3HC4 (zinc finger)"/>
    <property type="match status" value="1"/>
</dbReference>
<dbReference type="SUPFAM" id="SSF57850">
    <property type="entry name" value="RING/U-box"/>
    <property type="match status" value="1"/>
</dbReference>
<dbReference type="FunFam" id="3.30.40.10:FF:000127">
    <property type="entry name" value="E3 ubiquitin-protein ligase RNF181"/>
    <property type="match status" value="1"/>
</dbReference>
<comment type="caution">
    <text evidence="11">The sequence shown here is derived from an EMBL/GenBank/DDBJ whole genome shotgun (WGS) entry which is preliminary data.</text>
</comment>
<dbReference type="InterPro" id="IPR013083">
    <property type="entry name" value="Znf_RING/FYVE/PHD"/>
</dbReference>
<evidence type="ECO:0000313" key="11">
    <source>
        <dbReference type="EMBL" id="KAK4527305.1"/>
    </source>
</evidence>
<evidence type="ECO:0000313" key="12">
    <source>
        <dbReference type="Proteomes" id="UP001300502"/>
    </source>
</evidence>
<dbReference type="PANTHER" id="PTHR45931">
    <property type="entry name" value="SI:CH211-59O9.10"/>
    <property type="match status" value="1"/>
</dbReference>
<evidence type="ECO:0000256" key="2">
    <source>
        <dbReference type="ARBA" id="ARBA00012483"/>
    </source>
</evidence>
<evidence type="ECO:0000256" key="7">
    <source>
        <dbReference type="ARBA" id="ARBA00022833"/>
    </source>
</evidence>
<dbReference type="GO" id="GO:0061630">
    <property type="term" value="F:ubiquitin protein ligase activity"/>
    <property type="evidence" value="ECO:0007669"/>
    <property type="project" value="UniProtKB-EC"/>
</dbReference>
<evidence type="ECO:0000256" key="9">
    <source>
        <dbReference type="SAM" id="MobiDB-lite"/>
    </source>
</evidence>
<evidence type="ECO:0000256" key="4">
    <source>
        <dbReference type="ARBA" id="ARBA00022723"/>
    </source>
</evidence>
<dbReference type="PROSITE" id="PS50089">
    <property type="entry name" value="ZF_RING_2"/>
    <property type="match status" value="1"/>
</dbReference>
<dbReference type="EMBL" id="JANCYU010000050">
    <property type="protein sequence ID" value="KAK4527305.1"/>
    <property type="molecule type" value="Genomic_DNA"/>
</dbReference>
<dbReference type="EC" id="2.3.2.27" evidence="2"/>
<keyword evidence="3" id="KW-0808">Transferase</keyword>
<feature type="domain" description="RING-type" evidence="10">
    <location>
        <begin position="296"/>
        <end position="337"/>
    </location>
</feature>
<dbReference type="CDD" id="cd16454">
    <property type="entry name" value="RING-H2_PA-TM-RING"/>
    <property type="match status" value="1"/>
</dbReference>
<reference evidence="11 12" key="1">
    <citation type="submission" date="2022-07" db="EMBL/GenBank/DDBJ databases">
        <title>Genome-wide signatures of adaptation to extreme environments.</title>
        <authorList>
            <person name="Cho C.H."/>
            <person name="Yoon H.S."/>
        </authorList>
    </citation>
    <scope>NUCLEOTIDE SEQUENCE [LARGE SCALE GENOMIC DNA]</scope>
    <source>
        <strain evidence="11 12">108.79 E11</strain>
    </source>
</reference>
<dbReference type="GO" id="GO:0005634">
    <property type="term" value="C:nucleus"/>
    <property type="evidence" value="ECO:0007669"/>
    <property type="project" value="TreeGrafter"/>
</dbReference>
<evidence type="ECO:0000256" key="6">
    <source>
        <dbReference type="ARBA" id="ARBA00022786"/>
    </source>
</evidence>
<dbReference type="InterPro" id="IPR039525">
    <property type="entry name" value="RNF126-like_zinc-ribbon"/>
</dbReference>
<dbReference type="InterPro" id="IPR051834">
    <property type="entry name" value="RING_finger_E3_ligase"/>
</dbReference>
<dbReference type="GO" id="GO:0006511">
    <property type="term" value="P:ubiquitin-dependent protein catabolic process"/>
    <property type="evidence" value="ECO:0007669"/>
    <property type="project" value="TreeGrafter"/>
</dbReference>
<feature type="region of interest" description="Disordered" evidence="9">
    <location>
        <begin position="150"/>
        <end position="201"/>
    </location>
</feature>
<dbReference type="Proteomes" id="UP001300502">
    <property type="component" value="Unassembled WGS sequence"/>
</dbReference>
<comment type="catalytic activity">
    <reaction evidence="1">
        <text>S-ubiquitinyl-[E2 ubiquitin-conjugating enzyme]-L-cysteine + [acceptor protein]-L-lysine = [E2 ubiquitin-conjugating enzyme]-L-cysteine + N(6)-ubiquitinyl-[acceptor protein]-L-lysine.</text>
        <dbReference type="EC" id="2.3.2.27"/>
    </reaction>
</comment>
<keyword evidence="12" id="KW-1185">Reference proteome</keyword>
<feature type="compositionally biased region" description="Polar residues" evidence="9">
    <location>
        <begin position="163"/>
        <end position="172"/>
    </location>
</feature>
<dbReference type="GO" id="GO:0008270">
    <property type="term" value="F:zinc ion binding"/>
    <property type="evidence" value="ECO:0007669"/>
    <property type="project" value="UniProtKB-KW"/>
</dbReference>
<dbReference type="AlphaFoldDB" id="A0AAV9IIL5"/>
<evidence type="ECO:0000256" key="8">
    <source>
        <dbReference type="PROSITE-ProRule" id="PRU00175"/>
    </source>
</evidence>
<keyword evidence="4" id="KW-0479">Metal-binding</keyword>